<dbReference type="Gene3D" id="3.40.1090.10">
    <property type="entry name" value="Cytosolic phospholipase A2 catalytic domain"/>
    <property type="match status" value="1"/>
</dbReference>
<dbReference type="Proteomes" id="UP000290958">
    <property type="component" value="Unassembled WGS sequence"/>
</dbReference>
<evidence type="ECO:0000256" key="2">
    <source>
        <dbReference type="SAM" id="MobiDB-lite"/>
    </source>
</evidence>
<feature type="signal peptide" evidence="3">
    <location>
        <begin position="1"/>
        <end position="18"/>
    </location>
</feature>
<dbReference type="OrthoDB" id="7502337at2"/>
<dbReference type="Pfam" id="PF01734">
    <property type="entry name" value="Patatin"/>
    <property type="match status" value="1"/>
</dbReference>
<proteinExistence type="predicted"/>
<dbReference type="InterPro" id="IPR002641">
    <property type="entry name" value="PNPLA_dom"/>
</dbReference>
<dbReference type="EMBL" id="SBKP01000001">
    <property type="protein sequence ID" value="RXR31099.1"/>
    <property type="molecule type" value="Genomic_DNA"/>
</dbReference>
<dbReference type="RefSeq" id="WP_129402867.1">
    <property type="nucleotide sequence ID" value="NZ_SBKP01000001.1"/>
</dbReference>
<evidence type="ECO:0000313" key="5">
    <source>
        <dbReference type="EMBL" id="RXR31099.1"/>
    </source>
</evidence>
<dbReference type="GO" id="GO:0006629">
    <property type="term" value="P:lipid metabolic process"/>
    <property type="evidence" value="ECO:0007669"/>
    <property type="project" value="UniProtKB-KW"/>
</dbReference>
<sequence>MRRSALLFFMLLLLPACATRGSLDVSCTGFTEAAPGTVAFRHPLPLSPIERQIRGLDDNPGPLGDGQTESGLLTRTLYAYQKAAFRQKLHEADPLKDNPALGEPAVLLLSGGGQWGAFGAGYLSRLAEKGEVPNFFVITGVSTGSMQAMFVGSDHPDKWQWLKAAYTIDKESRVVRRNAKWRALFTGSFAGLSPLRGRIEEALCGTPDCPAIEALSRADRQILVGYIEAHSGDFFYSDIHQIAAGTAPGNARACIAGTALASSAMPVTFQQVRINGRAYYDGGVRQSVFANWAEQLGRAVRAYETKRPLESINDLPFYVIRNGPTALSNDNGGADTSPDAITAAQRAQAIVTNQLEVGSIAGLRLQKPSGPIRFVTADGWERHEFLLRGQPATCKTLYDSAKKKGRIFDPDFMACLMNYGRARADQPWKELMPVSQDRKESLPPVPPYVPPPPANDN</sequence>
<name>A0A4Q1KPD1_9SPHN</name>
<organism evidence="5 6">
    <name type="scientific">Sphingobium fluviale</name>
    <dbReference type="NCBI Taxonomy" id="2506423"/>
    <lineage>
        <taxon>Bacteria</taxon>
        <taxon>Pseudomonadati</taxon>
        <taxon>Pseudomonadota</taxon>
        <taxon>Alphaproteobacteria</taxon>
        <taxon>Sphingomonadales</taxon>
        <taxon>Sphingomonadaceae</taxon>
        <taxon>Sphingobium</taxon>
    </lineage>
</organism>
<evidence type="ECO:0000313" key="6">
    <source>
        <dbReference type="Proteomes" id="UP000290958"/>
    </source>
</evidence>
<evidence type="ECO:0000256" key="1">
    <source>
        <dbReference type="ARBA" id="ARBA00023098"/>
    </source>
</evidence>
<protein>
    <submittedName>
        <fullName evidence="5">Patatin-like phospholipase family protein</fullName>
    </submittedName>
</protein>
<feature type="domain" description="PNPLA" evidence="4">
    <location>
        <begin position="107"/>
        <end position="288"/>
    </location>
</feature>
<keyword evidence="3" id="KW-0732">Signal</keyword>
<comment type="caution">
    <text evidence="5">The sequence shown here is derived from an EMBL/GenBank/DDBJ whole genome shotgun (WGS) entry which is preliminary data.</text>
</comment>
<keyword evidence="1" id="KW-0443">Lipid metabolism</keyword>
<dbReference type="SUPFAM" id="SSF52151">
    <property type="entry name" value="FabD/lysophospholipase-like"/>
    <property type="match status" value="1"/>
</dbReference>
<keyword evidence="6" id="KW-1185">Reference proteome</keyword>
<evidence type="ECO:0000259" key="4">
    <source>
        <dbReference type="Pfam" id="PF01734"/>
    </source>
</evidence>
<feature type="region of interest" description="Disordered" evidence="2">
    <location>
        <begin position="430"/>
        <end position="457"/>
    </location>
</feature>
<dbReference type="InterPro" id="IPR016035">
    <property type="entry name" value="Acyl_Trfase/lysoPLipase"/>
</dbReference>
<feature type="chain" id="PRO_5020372520" evidence="3">
    <location>
        <begin position="19"/>
        <end position="457"/>
    </location>
</feature>
<reference evidence="6" key="1">
    <citation type="submission" date="2019-01" db="EMBL/GenBank/DDBJ databases">
        <title>Cytophagaceae bacterium strain CAR-16.</title>
        <authorList>
            <person name="Chen W.-M."/>
        </authorList>
    </citation>
    <scope>NUCLEOTIDE SEQUENCE [LARGE SCALE GENOMIC DNA]</scope>
    <source>
        <strain evidence="6">CHR27</strain>
    </source>
</reference>
<evidence type="ECO:0000256" key="3">
    <source>
        <dbReference type="SAM" id="SignalP"/>
    </source>
</evidence>
<feature type="compositionally biased region" description="Pro residues" evidence="2">
    <location>
        <begin position="443"/>
        <end position="457"/>
    </location>
</feature>
<accession>A0A4Q1KPD1</accession>
<dbReference type="AlphaFoldDB" id="A0A4Q1KPD1"/>
<gene>
    <name evidence="5" type="ORF">EQG66_02160</name>
</gene>